<evidence type="ECO:0000256" key="1">
    <source>
        <dbReference type="SAM" id="Coils"/>
    </source>
</evidence>
<dbReference type="AlphaFoldDB" id="A0A1Y2GT22"/>
<dbReference type="OrthoDB" id="2360163at2759"/>
<dbReference type="RefSeq" id="XP_021883222.1">
    <property type="nucleotide sequence ID" value="XM_022026457.1"/>
</dbReference>
<dbReference type="InParanoid" id="A0A1Y2GT22"/>
<keyword evidence="1" id="KW-0175">Coiled coil</keyword>
<sequence length="220" mass="25649">MFKDYSRCSHCSKRPWDSQKVIGGCRPYIYFLTDEHRVLRTPLSCLRSDRILNNLERLELPRLNALAPISRHHYTDFCGLYGLNCDDQVLRFGPDLSRWAQPQETSQARDKITESLNELEKLSDQANQLQTRCQLENQRIVSLNELIFELQQYALSQRDDKEDSLLDSSPAKLSLTAFSQPMITASNSEIMRYFIRLKMESALNIDWNNGWSENIPKMLL</sequence>
<feature type="coiled-coil region" evidence="1">
    <location>
        <begin position="105"/>
        <end position="139"/>
    </location>
</feature>
<dbReference type="EMBL" id="MCFF01000011">
    <property type="protein sequence ID" value="ORZ21971.1"/>
    <property type="molecule type" value="Genomic_DNA"/>
</dbReference>
<accession>A0A1Y2GT22</accession>
<dbReference type="Proteomes" id="UP000193648">
    <property type="component" value="Unassembled WGS sequence"/>
</dbReference>
<reference evidence="2 3" key="1">
    <citation type="submission" date="2016-07" db="EMBL/GenBank/DDBJ databases">
        <title>Pervasive Adenine N6-methylation of Active Genes in Fungi.</title>
        <authorList>
            <consortium name="DOE Joint Genome Institute"/>
            <person name="Mondo S.J."/>
            <person name="Dannebaum R.O."/>
            <person name="Kuo R.C."/>
            <person name="Labutti K."/>
            <person name="Haridas S."/>
            <person name="Kuo A."/>
            <person name="Salamov A."/>
            <person name="Ahrendt S.R."/>
            <person name="Lipzen A."/>
            <person name="Sullivan W."/>
            <person name="Andreopoulos W.B."/>
            <person name="Clum A."/>
            <person name="Lindquist E."/>
            <person name="Daum C."/>
            <person name="Ramamoorthy G.K."/>
            <person name="Gryganskyi A."/>
            <person name="Culley D."/>
            <person name="Magnuson J.K."/>
            <person name="James T.Y."/>
            <person name="O'Malley M.A."/>
            <person name="Stajich J.E."/>
            <person name="Spatafora J.W."/>
            <person name="Visel A."/>
            <person name="Grigoriev I.V."/>
        </authorList>
    </citation>
    <scope>NUCLEOTIDE SEQUENCE [LARGE SCALE GENOMIC DNA]</scope>
    <source>
        <strain evidence="2 3">NRRL 3116</strain>
    </source>
</reference>
<gene>
    <name evidence="2" type="ORF">BCR41DRAFT_369438</name>
</gene>
<protein>
    <submittedName>
        <fullName evidence="2">Uncharacterized protein</fullName>
    </submittedName>
</protein>
<proteinExistence type="predicted"/>
<comment type="caution">
    <text evidence="2">The sequence shown here is derived from an EMBL/GenBank/DDBJ whole genome shotgun (WGS) entry which is preliminary data.</text>
</comment>
<evidence type="ECO:0000313" key="3">
    <source>
        <dbReference type="Proteomes" id="UP000193648"/>
    </source>
</evidence>
<name>A0A1Y2GT22_9FUNG</name>
<organism evidence="2 3">
    <name type="scientific">Lobosporangium transversale</name>
    <dbReference type="NCBI Taxonomy" id="64571"/>
    <lineage>
        <taxon>Eukaryota</taxon>
        <taxon>Fungi</taxon>
        <taxon>Fungi incertae sedis</taxon>
        <taxon>Mucoromycota</taxon>
        <taxon>Mortierellomycotina</taxon>
        <taxon>Mortierellomycetes</taxon>
        <taxon>Mortierellales</taxon>
        <taxon>Mortierellaceae</taxon>
        <taxon>Lobosporangium</taxon>
    </lineage>
</organism>
<dbReference type="GeneID" id="33568300"/>
<keyword evidence="3" id="KW-1185">Reference proteome</keyword>
<evidence type="ECO:0000313" key="2">
    <source>
        <dbReference type="EMBL" id="ORZ21971.1"/>
    </source>
</evidence>